<dbReference type="InterPro" id="IPR038522">
    <property type="entry name" value="T4/T6SS_DotU_sf"/>
</dbReference>
<dbReference type="KEGG" id="cpri:FZC34_02560"/>
<dbReference type="EMBL" id="CP043316">
    <property type="protein sequence ID" value="QEK38771.1"/>
    <property type="molecule type" value="Genomic_DNA"/>
</dbReference>
<evidence type="ECO:0000313" key="3">
    <source>
        <dbReference type="EMBL" id="QEK38771.1"/>
    </source>
</evidence>
<protein>
    <submittedName>
        <fullName evidence="3">DotU family type IV/VI secretion system protein</fullName>
    </submittedName>
</protein>
<accession>A0A5C0UGH5</accession>
<organism evidence="3 4">
    <name type="scientific">Candidatus Cytomitobacter primus</name>
    <dbReference type="NCBI Taxonomy" id="2066024"/>
    <lineage>
        <taxon>Bacteria</taxon>
        <taxon>Pseudomonadati</taxon>
        <taxon>Pseudomonadota</taxon>
        <taxon>Alphaproteobacteria</taxon>
        <taxon>Holosporales</taxon>
        <taxon>Holosporaceae</taxon>
        <taxon>Candidatus Cytomitobacter</taxon>
    </lineage>
</organism>
<name>A0A5C0UGH5_9PROT</name>
<proteinExistence type="predicted"/>
<evidence type="ECO:0000256" key="1">
    <source>
        <dbReference type="SAM" id="Phobius"/>
    </source>
</evidence>
<reference evidence="3 4" key="1">
    <citation type="submission" date="2019-08" db="EMBL/GenBank/DDBJ databases">
        <title>Highly reduced genomes of protist endosymbionts show evolutionary convergence.</title>
        <authorList>
            <person name="George E."/>
            <person name="Husnik F."/>
            <person name="Tashyreva D."/>
            <person name="Prokopchuk G."/>
            <person name="Horak A."/>
            <person name="Kwong W.K."/>
            <person name="Lukes J."/>
            <person name="Keeling P.J."/>
        </authorList>
    </citation>
    <scope>NUCLEOTIDE SEQUENCE [LARGE SCALE GENOMIC DNA]</scope>
    <source>
        <strain evidence="3">1604LC</strain>
    </source>
</reference>
<keyword evidence="1" id="KW-0812">Transmembrane</keyword>
<keyword evidence="1" id="KW-0472">Membrane</keyword>
<gene>
    <name evidence="3" type="ORF">FZC34_02560</name>
</gene>
<sequence length="244" mass="28565">MINNKIENSFLMNCFQEFINEVLKFRELVLFNKTSSNAKEIQETLIRFIIYKRDLAIEEGTLIEAGYHETSYIMAVFADEIFINLDWVHKDDWKKNNLETQVFDTHIGGRKLFENIDRFLDSNATYKYDIGSAYLFCLGLGFRGKYRGIDDHNTIQNYKNKLFDIINNYESNVNDNSLFPQAKQHTIVKISTARMSSYKVWSMILGITVLIYASFSYLVWYRSVKEISTLIDISQKDIESIKNG</sequence>
<dbReference type="InterPro" id="IPR017732">
    <property type="entry name" value="T4/T6SS_DotU"/>
</dbReference>
<evidence type="ECO:0000259" key="2">
    <source>
        <dbReference type="Pfam" id="PF09850"/>
    </source>
</evidence>
<dbReference type="RefSeq" id="WP_148971892.1">
    <property type="nucleotide sequence ID" value="NZ_CP043316.1"/>
</dbReference>
<dbReference type="Pfam" id="PF09850">
    <property type="entry name" value="DotU"/>
    <property type="match status" value="1"/>
</dbReference>
<keyword evidence="1" id="KW-1133">Transmembrane helix</keyword>
<feature type="transmembrane region" description="Helical" evidence="1">
    <location>
        <begin position="200"/>
        <end position="220"/>
    </location>
</feature>
<dbReference type="PANTHER" id="PTHR38033">
    <property type="entry name" value="MEMBRANE PROTEIN-RELATED"/>
    <property type="match status" value="1"/>
</dbReference>
<dbReference type="PANTHER" id="PTHR38033:SF1">
    <property type="entry name" value="DOTU FAMILY TYPE IV_VI SECRETION SYSTEM PROTEIN"/>
    <property type="match status" value="1"/>
</dbReference>
<evidence type="ECO:0000313" key="4">
    <source>
        <dbReference type="Proteomes" id="UP000325004"/>
    </source>
</evidence>
<keyword evidence="4" id="KW-1185">Reference proteome</keyword>
<dbReference type="Gene3D" id="1.25.40.590">
    <property type="entry name" value="Type IV / VI secretion system, DotU"/>
    <property type="match status" value="1"/>
</dbReference>
<dbReference type="AlphaFoldDB" id="A0A5C0UGH5"/>
<dbReference type="Proteomes" id="UP000325004">
    <property type="component" value="Chromosome"/>
</dbReference>
<dbReference type="OrthoDB" id="345640at2"/>
<feature type="domain" description="Type IV / VI secretion system DotU" evidence="2">
    <location>
        <begin position="12"/>
        <end position="217"/>
    </location>
</feature>